<evidence type="ECO:0000256" key="6">
    <source>
        <dbReference type="ARBA" id="ARBA00023315"/>
    </source>
</evidence>
<evidence type="ECO:0000313" key="7">
    <source>
        <dbReference type="EMBL" id="MBJ7609205.1"/>
    </source>
</evidence>
<name>A0A934KNF2_9BACT</name>
<keyword evidence="3" id="KW-0997">Cell inner membrane</keyword>
<keyword evidence="5" id="KW-0472">Membrane</keyword>
<keyword evidence="6 7" id="KW-0012">Acyltransferase</keyword>
<evidence type="ECO:0000256" key="5">
    <source>
        <dbReference type="ARBA" id="ARBA00023136"/>
    </source>
</evidence>
<organism evidence="7 8">
    <name type="scientific">Candidatus Amunia macphersoniae</name>
    <dbReference type="NCBI Taxonomy" id="3127014"/>
    <lineage>
        <taxon>Bacteria</taxon>
        <taxon>Bacillati</taxon>
        <taxon>Candidatus Dormiibacterota</taxon>
        <taxon>Candidatus Dormibacteria</taxon>
        <taxon>Candidatus Aeolococcales</taxon>
        <taxon>Candidatus Aeolococcaceae</taxon>
        <taxon>Candidatus Amunia</taxon>
    </lineage>
</organism>
<gene>
    <name evidence="7" type="ORF">JF887_07205</name>
</gene>
<dbReference type="InterPro" id="IPR004960">
    <property type="entry name" value="LipA_acyltrans"/>
</dbReference>
<dbReference type="GO" id="GO:0016746">
    <property type="term" value="F:acyltransferase activity"/>
    <property type="evidence" value="ECO:0007669"/>
    <property type="project" value="UniProtKB-KW"/>
</dbReference>
<evidence type="ECO:0000256" key="3">
    <source>
        <dbReference type="ARBA" id="ARBA00022519"/>
    </source>
</evidence>
<keyword evidence="4" id="KW-0808">Transferase</keyword>
<evidence type="ECO:0000256" key="2">
    <source>
        <dbReference type="ARBA" id="ARBA00022475"/>
    </source>
</evidence>
<dbReference type="Proteomes" id="UP000614410">
    <property type="component" value="Unassembled WGS sequence"/>
</dbReference>
<dbReference type="AlphaFoldDB" id="A0A934KNF2"/>
<dbReference type="EMBL" id="JAEKNN010000031">
    <property type="protein sequence ID" value="MBJ7609205.1"/>
    <property type="molecule type" value="Genomic_DNA"/>
</dbReference>
<comment type="caution">
    <text evidence="7">The sequence shown here is derived from an EMBL/GenBank/DDBJ whole genome shotgun (WGS) entry which is preliminary data.</text>
</comment>
<reference evidence="7 8" key="1">
    <citation type="submission" date="2020-10" db="EMBL/GenBank/DDBJ databases">
        <title>Ca. Dormibacterota MAGs.</title>
        <authorList>
            <person name="Montgomery K."/>
        </authorList>
    </citation>
    <scope>NUCLEOTIDE SEQUENCE [LARGE SCALE GENOMIC DNA]</scope>
    <source>
        <strain evidence="7">Mitchell_Peninsula_5</strain>
    </source>
</reference>
<keyword evidence="2" id="KW-1003">Cell membrane</keyword>
<dbReference type="PANTHER" id="PTHR30606">
    <property type="entry name" value="LIPID A BIOSYNTHESIS LAUROYL ACYLTRANSFERASE"/>
    <property type="match status" value="1"/>
</dbReference>
<protein>
    <submittedName>
        <fullName evidence="7">Lysophospholipid acyltransferase family protein</fullName>
    </submittedName>
</protein>
<sequence length="293" mass="32163">MADHALRGTPGPVLTRAFEITAATLRALGSRRRLIGDGVGALAYALQPPRRRRLSAHLHSRAAGGLPPAEARRRARASYRSYARMVVDSLWVHAVPVDEMFHHGRIEGVERLDDARDAGRGAIIALVHFGSWDIAASLALAAGHPVTSVMAPVGARWVTELLAWSRRVKDMELFSPAAAARGLLRALRRGRLVALLIDIPEGGPTTTVRYCNGPVQFSTGPAVLARLSGAPLIPAECWRTETGYVVHLHPPYTPAIDDDHQAIMQRLATILEAKVHRLPEQWYPFNQIYQDEM</sequence>
<dbReference type="GO" id="GO:0009247">
    <property type="term" value="P:glycolipid biosynthetic process"/>
    <property type="evidence" value="ECO:0007669"/>
    <property type="project" value="UniProtKB-ARBA"/>
</dbReference>
<evidence type="ECO:0000313" key="8">
    <source>
        <dbReference type="Proteomes" id="UP000614410"/>
    </source>
</evidence>
<proteinExistence type="predicted"/>
<evidence type="ECO:0000256" key="4">
    <source>
        <dbReference type="ARBA" id="ARBA00022679"/>
    </source>
</evidence>
<dbReference type="CDD" id="cd07984">
    <property type="entry name" value="LPLAT_LABLAT-like"/>
    <property type="match status" value="1"/>
</dbReference>
<comment type="subcellular location">
    <subcellularLocation>
        <location evidence="1">Cell inner membrane</location>
    </subcellularLocation>
</comment>
<dbReference type="Pfam" id="PF03279">
    <property type="entry name" value="Lip_A_acyltrans"/>
    <property type="match status" value="1"/>
</dbReference>
<evidence type="ECO:0000256" key="1">
    <source>
        <dbReference type="ARBA" id="ARBA00004533"/>
    </source>
</evidence>
<dbReference type="GO" id="GO:0005886">
    <property type="term" value="C:plasma membrane"/>
    <property type="evidence" value="ECO:0007669"/>
    <property type="project" value="UniProtKB-SubCell"/>
</dbReference>
<accession>A0A934KNF2</accession>
<dbReference type="PANTHER" id="PTHR30606:SF10">
    <property type="entry name" value="PHOSPHATIDYLINOSITOL MANNOSIDE ACYLTRANSFERASE"/>
    <property type="match status" value="1"/>
</dbReference>